<evidence type="ECO:0000313" key="1">
    <source>
        <dbReference type="EMBL" id="MDR6534503.1"/>
    </source>
</evidence>
<comment type="caution">
    <text evidence="1">The sequence shown here is derived from an EMBL/GenBank/DDBJ whole genome shotgun (WGS) entry which is preliminary data.</text>
</comment>
<proteinExistence type="predicted"/>
<keyword evidence="2" id="KW-1185">Reference proteome</keyword>
<protein>
    <submittedName>
        <fullName evidence="1">Uncharacterized protein</fullName>
    </submittedName>
</protein>
<reference evidence="1 2" key="1">
    <citation type="submission" date="2023-07" db="EMBL/GenBank/DDBJ databases">
        <title>Sorghum-associated microbial communities from plants grown in Nebraska, USA.</title>
        <authorList>
            <person name="Schachtman D."/>
        </authorList>
    </citation>
    <scope>NUCLEOTIDE SEQUENCE [LARGE SCALE GENOMIC DNA]</scope>
    <source>
        <strain evidence="1 2">DS1781</strain>
    </source>
</reference>
<name>A0ABU1N7S5_9BURK</name>
<gene>
    <name evidence="1" type="ORF">J2739_000263</name>
</gene>
<dbReference type="EMBL" id="JAVDRF010000001">
    <property type="protein sequence ID" value="MDR6534503.1"/>
    <property type="molecule type" value="Genomic_DNA"/>
</dbReference>
<organism evidence="1 2">
    <name type="scientific">Variovorax soli</name>
    <dbReference type="NCBI Taxonomy" id="376815"/>
    <lineage>
        <taxon>Bacteria</taxon>
        <taxon>Pseudomonadati</taxon>
        <taxon>Pseudomonadota</taxon>
        <taxon>Betaproteobacteria</taxon>
        <taxon>Burkholderiales</taxon>
        <taxon>Comamonadaceae</taxon>
        <taxon>Variovorax</taxon>
    </lineage>
</organism>
<dbReference type="Proteomes" id="UP001184230">
    <property type="component" value="Unassembled WGS sequence"/>
</dbReference>
<accession>A0ABU1N7S5</accession>
<evidence type="ECO:0000313" key="2">
    <source>
        <dbReference type="Proteomes" id="UP001184230"/>
    </source>
</evidence>
<sequence length="37" mass="3775">MSLAACHFVWFATPRAQGAAAVGRPGGGGPHARKLNN</sequence>